<comment type="caution">
    <text evidence="1">The sequence shown here is derived from an EMBL/GenBank/DDBJ whole genome shotgun (WGS) entry which is preliminary data.</text>
</comment>
<dbReference type="EMBL" id="SNYJ01000008">
    <property type="protein sequence ID" value="TDQ39073.1"/>
    <property type="molecule type" value="Genomic_DNA"/>
</dbReference>
<organism evidence="1 2">
    <name type="scientific">Aureibacillus halotolerans</name>
    <dbReference type="NCBI Taxonomy" id="1508390"/>
    <lineage>
        <taxon>Bacteria</taxon>
        <taxon>Bacillati</taxon>
        <taxon>Bacillota</taxon>
        <taxon>Bacilli</taxon>
        <taxon>Bacillales</taxon>
        <taxon>Bacillaceae</taxon>
        <taxon>Aureibacillus</taxon>
    </lineage>
</organism>
<sequence>MPKKMTVSAMRKKIEAAFQTMPGIECTFDSEKSSLRIQWAETKKGVDLALSPVLAKWERRQDAAFDEVVFHIKETLNAMNEIQTLQGKEKHVFPVIRATSFPSETKDGVALVSKPHTAETRIYYALDLGNSYRLIDVPLLKEEGWSEGQLHEMALFNIRSLDTTLKEETVAGNRFSFLNTKDGYDAGRILNESFLEHYASTCAGVMAVAVPHQDVLILADINNDQGYDILGQMGMSFFADGYIPITALPFIYENKELEPIFILAKKRPIQERNEEK</sequence>
<evidence type="ECO:0000313" key="1">
    <source>
        <dbReference type="EMBL" id="TDQ39073.1"/>
    </source>
</evidence>
<proteinExistence type="predicted"/>
<name>A0A4R6U2V3_9BACI</name>
<gene>
    <name evidence="1" type="ORF">EV213_10819</name>
</gene>
<dbReference type="Proteomes" id="UP000295632">
    <property type="component" value="Unassembled WGS sequence"/>
</dbReference>
<keyword evidence="2" id="KW-1185">Reference proteome</keyword>
<dbReference type="InterPro" id="IPR010838">
    <property type="entry name" value="DUF1444"/>
</dbReference>
<dbReference type="PIRSF" id="PIRSF012562">
    <property type="entry name" value="UCP012562"/>
    <property type="match status" value="1"/>
</dbReference>
<dbReference type="AlphaFoldDB" id="A0A4R6U2V3"/>
<evidence type="ECO:0000313" key="2">
    <source>
        <dbReference type="Proteomes" id="UP000295632"/>
    </source>
</evidence>
<protein>
    <submittedName>
        <fullName evidence="1">Uncharacterized protein YtpQ (UPF0354 family)</fullName>
    </submittedName>
</protein>
<dbReference type="Pfam" id="PF07285">
    <property type="entry name" value="DUF1444"/>
    <property type="match status" value="1"/>
</dbReference>
<accession>A0A4R6U2V3</accession>
<reference evidence="1 2" key="1">
    <citation type="submission" date="2019-03" db="EMBL/GenBank/DDBJ databases">
        <title>Genomic Encyclopedia of Type Strains, Phase IV (KMG-IV): sequencing the most valuable type-strain genomes for metagenomic binning, comparative biology and taxonomic classification.</title>
        <authorList>
            <person name="Goeker M."/>
        </authorList>
    </citation>
    <scope>NUCLEOTIDE SEQUENCE [LARGE SCALE GENOMIC DNA]</scope>
    <source>
        <strain evidence="1 2">DSM 28697</strain>
    </source>
</reference>
<dbReference type="NCBIfam" id="NF010189">
    <property type="entry name" value="PRK13668.1"/>
    <property type="match status" value="1"/>
</dbReference>